<gene>
    <name evidence="1" type="ORF">GMD92_08195</name>
</gene>
<evidence type="ECO:0000313" key="2">
    <source>
        <dbReference type="Proteomes" id="UP000448908"/>
    </source>
</evidence>
<dbReference type="Proteomes" id="UP000448908">
    <property type="component" value="Unassembled WGS sequence"/>
</dbReference>
<comment type="caution">
    <text evidence="1">The sequence shown here is derived from an EMBL/GenBank/DDBJ whole genome shotgun (WGS) entry which is preliminary data.</text>
</comment>
<dbReference type="AlphaFoldDB" id="A0AA43W1E8"/>
<dbReference type="EMBL" id="WNDA01000010">
    <property type="protein sequence ID" value="MTU69055.1"/>
    <property type="molecule type" value="Genomic_DNA"/>
</dbReference>
<accession>A0AA43W1E8</accession>
<protein>
    <submittedName>
        <fullName evidence="1">Uncharacterized protein</fullName>
    </submittedName>
</protein>
<organism evidence="1 2">
    <name type="scientific">Parabacteroides merdae</name>
    <dbReference type="NCBI Taxonomy" id="46503"/>
    <lineage>
        <taxon>Bacteria</taxon>
        <taxon>Pseudomonadati</taxon>
        <taxon>Bacteroidota</taxon>
        <taxon>Bacteroidia</taxon>
        <taxon>Bacteroidales</taxon>
        <taxon>Tannerellaceae</taxon>
        <taxon>Parabacteroides</taxon>
    </lineage>
</organism>
<sequence length="160" mass="18697">MNFTDIRERLTGISCPFFGISWNPTEIDRTKANRIIRFLEDRRVLYNPYEQECPDHCVRSIIEIRHYLTDKIQEISPDTQLYGFVSAMRKASRKFLNQFSDKDKDVRLYINNYDCISSWKFNSALGELRGTFGIMIAQIAVAYGINVEEELASILPNKEE</sequence>
<name>A0AA43W1E8_9BACT</name>
<reference evidence="1 2" key="1">
    <citation type="journal article" date="2019" name="Nat. Med.">
        <title>A library of human gut bacterial isolates paired with longitudinal multiomics data enables mechanistic microbiome research.</title>
        <authorList>
            <person name="Poyet M."/>
            <person name="Groussin M."/>
            <person name="Gibbons S.M."/>
            <person name="Avila-Pacheco J."/>
            <person name="Jiang X."/>
            <person name="Kearney S.M."/>
            <person name="Perrotta A.R."/>
            <person name="Berdy B."/>
            <person name="Zhao S."/>
            <person name="Lieberman T.D."/>
            <person name="Swanson P.K."/>
            <person name="Smith M."/>
            <person name="Roesemann S."/>
            <person name="Alexander J.E."/>
            <person name="Rich S.A."/>
            <person name="Livny J."/>
            <person name="Vlamakis H."/>
            <person name="Clish C."/>
            <person name="Bullock K."/>
            <person name="Deik A."/>
            <person name="Scott J."/>
            <person name="Pierce K.A."/>
            <person name="Xavier R.J."/>
            <person name="Alm E.J."/>
        </authorList>
    </citation>
    <scope>NUCLEOTIDE SEQUENCE [LARGE SCALE GENOMIC DNA]</scope>
    <source>
        <strain evidence="1 2">BIOML-A16</strain>
    </source>
</reference>
<dbReference type="RefSeq" id="WP_122127038.1">
    <property type="nucleotide sequence ID" value="NZ_WNCS01000004.1"/>
</dbReference>
<evidence type="ECO:0000313" key="1">
    <source>
        <dbReference type="EMBL" id="MTU69055.1"/>
    </source>
</evidence>
<dbReference type="Pfam" id="PF20355">
    <property type="entry name" value="DUF6650"/>
    <property type="match status" value="1"/>
</dbReference>
<dbReference type="InterPro" id="IPR046592">
    <property type="entry name" value="DUF6650"/>
</dbReference>
<proteinExistence type="predicted"/>